<accession>A0AC60QB50</accession>
<dbReference type="Proteomes" id="UP000805193">
    <property type="component" value="Unassembled WGS sequence"/>
</dbReference>
<evidence type="ECO:0000313" key="1">
    <source>
        <dbReference type="EMBL" id="KAG0431285.1"/>
    </source>
</evidence>
<comment type="caution">
    <text evidence="1">The sequence shown here is derived from an EMBL/GenBank/DDBJ whole genome shotgun (WGS) entry which is preliminary data.</text>
</comment>
<keyword evidence="2" id="KW-1185">Reference proteome</keyword>
<dbReference type="EMBL" id="JABSTQ010009238">
    <property type="protein sequence ID" value="KAG0431285.1"/>
    <property type="molecule type" value="Genomic_DNA"/>
</dbReference>
<proteinExistence type="predicted"/>
<reference evidence="1 2" key="1">
    <citation type="journal article" date="2020" name="Cell">
        <title>Large-Scale Comparative Analyses of Tick Genomes Elucidate Their Genetic Diversity and Vector Capacities.</title>
        <authorList>
            <consortium name="Tick Genome and Microbiome Consortium (TIGMIC)"/>
            <person name="Jia N."/>
            <person name="Wang J."/>
            <person name="Shi W."/>
            <person name="Du L."/>
            <person name="Sun Y."/>
            <person name="Zhan W."/>
            <person name="Jiang J.F."/>
            <person name="Wang Q."/>
            <person name="Zhang B."/>
            <person name="Ji P."/>
            <person name="Bell-Sakyi L."/>
            <person name="Cui X.M."/>
            <person name="Yuan T.T."/>
            <person name="Jiang B.G."/>
            <person name="Yang W.F."/>
            <person name="Lam T.T."/>
            <person name="Chang Q.C."/>
            <person name="Ding S.J."/>
            <person name="Wang X.J."/>
            <person name="Zhu J.G."/>
            <person name="Ruan X.D."/>
            <person name="Zhao L."/>
            <person name="Wei J.T."/>
            <person name="Ye R.Z."/>
            <person name="Que T.C."/>
            <person name="Du C.H."/>
            <person name="Zhou Y.H."/>
            <person name="Cheng J.X."/>
            <person name="Dai P.F."/>
            <person name="Guo W.B."/>
            <person name="Han X.H."/>
            <person name="Huang E.J."/>
            <person name="Li L.F."/>
            <person name="Wei W."/>
            <person name="Gao Y.C."/>
            <person name="Liu J.Z."/>
            <person name="Shao H.Z."/>
            <person name="Wang X."/>
            <person name="Wang C.C."/>
            <person name="Yang T.C."/>
            <person name="Huo Q.B."/>
            <person name="Li W."/>
            <person name="Chen H.Y."/>
            <person name="Chen S.E."/>
            <person name="Zhou L.G."/>
            <person name="Ni X.B."/>
            <person name="Tian J.H."/>
            <person name="Sheng Y."/>
            <person name="Liu T."/>
            <person name="Pan Y.S."/>
            <person name="Xia L.Y."/>
            <person name="Li J."/>
            <person name="Zhao F."/>
            <person name="Cao W.C."/>
        </authorList>
    </citation>
    <scope>NUCLEOTIDE SEQUENCE [LARGE SCALE GENOMIC DNA]</scope>
    <source>
        <strain evidence="1">Iper-2018</strain>
    </source>
</reference>
<sequence length="573" mass="62930">MLPSTGQRQRHRSPLHSEHNASTLDMASCRRSKLGRQETQRKRRVQVTRTDHPSLVPLSPIVSTVRELQQTMDSDSWNRHESHELPSTGSPSQEARANKNNKDARTEEACSELRLEELQASLLQSKRVYRRRLRSRLICTFCLLLVVGAVACVVTAATFLARHASPRGALLAMEGVLELLPENRNYCARGTQHAVTAFRAEVFNAVEDRMDAVFGTVSATSSYSGTLVENIACLVRRGGVRVQVDFLVFWRSHRNRYSTLSDDPVPKVLVGALQDSLDRSNGSISKFRQVEALGEVWKAGLEECKRECDSRVERLEGVIRASESSEGRKGEVPQAGVAGGLESSLLTGGLDDAGELSDPQLNSAFEQQASGSQVTADKSQDKGAQVPGGSRVLVVGSSNVARVKRGVLNRVKGDQRVTVEVQPGKCMVDAMTTAREGVWDNREGRNLVIVHAGLNDVLKGRSQNLGKQLNVGMRKLRDVSENVHVVVCTIPEVRGQSGVTERRVVEANRVIKGMSRQLRYDVMEVNREVYEAGSRPFADGIHYSEATGYRVGDRMGRTVTAFLGGPRALGALK</sequence>
<gene>
    <name evidence="1" type="ORF">HPB47_021915</name>
</gene>
<protein>
    <submittedName>
        <fullName evidence="1">Uncharacterized protein</fullName>
    </submittedName>
</protein>
<name>A0AC60QB50_IXOPE</name>
<organism evidence="1 2">
    <name type="scientific">Ixodes persulcatus</name>
    <name type="common">Taiga tick</name>
    <dbReference type="NCBI Taxonomy" id="34615"/>
    <lineage>
        <taxon>Eukaryota</taxon>
        <taxon>Metazoa</taxon>
        <taxon>Ecdysozoa</taxon>
        <taxon>Arthropoda</taxon>
        <taxon>Chelicerata</taxon>
        <taxon>Arachnida</taxon>
        <taxon>Acari</taxon>
        <taxon>Parasitiformes</taxon>
        <taxon>Ixodida</taxon>
        <taxon>Ixodoidea</taxon>
        <taxon>Ixodidae</taxon>
        <taxon>Ixodinae</taxon>
        <taxon>Ixodes</taxon>
    </lineage>
</organism>
<evidence type="ECO:0000313" key="2">
    <source>
        <dbReference type="Proteomes" id="UP000805193"/>
    </source>
</evidence>